<name>A0A1V4KN16_PATFA</name>
<keyword evidence="3" id="KW-1185">Reference proteome</keyword>
<evidence type="ECO:0000313" key="2">
    <source>
        <dbReference type="EMBL" id="OPJ85862.1"/>
    </source>
</evidence>
<dbReference type="Proteomes" id="UP000190648">
    <property type="component" value="Unassembled WGS sequence"/>
</dbReference>
<proteinExistence type="predicted"/>
<organism evidence="2 3">
    <name type="scientific">Patagioenas fasciata monilis</name>
    <dbReference type="NCBI Taxonomy" id="372326"/>
    <lineage>
        <taxon>Eukaryota</taxon>
        <taxon>Metazoa</taxon>
        <taxon>Chordata</taxon>
        <taxon>Craniata</taxon>
        <taxon>Vertebrata</taxon>
        <taxon>Euteleostomi</taxon>
        <taxon>Archelosauria</taxon>
        <taxon>Archosauria</taxon>
        <taxon>Dinosauria</taxon>
        <taxon>Saurischia</taxon>
        <taxon>Theropoda</taxon>
        <taxon>Coelurosauria</taxon>
        <taxon>Aves</taxon>
        <taxon>Neognathae</taxon>
        <taxon>Neoaves</taxon>
        <taxon>Columbimorphae</taxon>
        <taxon>Columbiformes</taxon>
        <taxon>Columbidae</taxon>
        <taxon>Patagioenas</taxon>
    </lineage>
</organism>
<evidence type="ECO:0000313" key="3">
    <source>
        <dbReference type="Proteomes" id="UP000190648"/>
    </source>
</evidence>
<comment type="caution">
    <text evidence="2">The sequence shown here is derived from an EMBL/GenBank/DDBJ whole genome shotgun (WGS) entry which is preliminary data.</text>
</comment>
<dbReference type="EMBL" id="LSYS01002634">
    <property type="protein sequence ID" value="OPJ85862.1"/>
    <property type="molecule type" value="Genomic_DNA"/>
</dbReference>
<reference evidence="2 3" key="1">
    <citation type="submission" date="2016-02" db="EMBL/GenBank/DDBJ databases">
        <title>Band-tailed pigeon sequencing and assembly.</title>
        <authorList>
            <person name="Soares A.E."/>
            <person name="Novak B.J."/>
            <person name="Rice E.S."/>
            <person name="O'Connell B."/>
            <person name="Chang D."/>
            <person name="Weber S."/>
            <person name="Shapiro B."/>
        </authorList>
    </citation>
    <scope>NUCLEOTIDE SEQUENCE [LARGE SCALE GENOMIC DNA]</scope>
    <source>
        <strain evidence="2">BTP2013</strain>
        <tissue evidence="2">Blood</tissue>
    </source>
</reference>
<gene>
    <name evidence="2" type="ORF">AV530_013621</name>
</gene>
<dbReference type="AlphaFoldDB" id="A0A1V4KN16"/>
<feature type="region of interest" description="Disordered" evidence="1">
    <location>
        <begin position="1"/>
        <end position="55"/>
    </location>
</feature>
<evidence type="ECO:0000256" key="1">
    <source>
        <dbReference type="SAM" id="MobiDB-lite"/>
    </source>
</evidence>
<accession>A0A1V4KN16</accession>
<protein>
    <submittedName>
        <fullName evidence="2">Uncharacterized protein</fullName>
    </submittedName>
</protein>
<sequence length="68" mass="7404">MGCGRTGVSSHWTKPLKMTPKPPMNNRDPPVGSTPKGRGFTTGAWPAEAPPPPLMQRGCQILQFYPQN</sequence>